<dbReference type="PANTHER" id="PTHR43664">
    <property type="entry name" value="MONOAMINE OXIDASE-RELATED"/>
    <property type="match status" value="1"/>
</dbReference>
<reference evidence="2 3" key="1">
    <citation type="submission" date="2018-12" db="EMBL/GenBank/DDBJ databases">
        <authorList>
            <person name="Yang Y."/>
        </authorList>
    </citation>
    <scope>NUCLEOTIDE SEQUENCE [LARGE SCALE GENOMIC DNA]</scope>
    <source>
        <strain evidence="2 3">L-25-5w-1</strain>
    </source>
</reference>
<dbReference type="Gene3D" id="3.10.129.10">
    <property type="entry name" value="Hotdog Thioesterase"/>
    <property type="match status" value="1"/>
</dbReference>
<dbReference type="CDD" id="cd03454">
    <property type="entry name" value="YdeM"/>
    <property type="match status" value="1"/>
</dbReference>
<dbReference type="EMBL" id="RXMA01000001">
    <property type="protein sequence ID" value="RTR24296.1"/>
    <property type="molecule type" value="Genomic_DNA"/>
</dbReference>
<dbReference type="AlphaFoldDB" id="A0A3S0RC30"/>
<dbReference type="SUPFAM" id="SSF54637">
    <property type="entry name" value="Thioesterase/thiol ester dehydrase-isomerase"/>
    <property type="match status" value="1"/>
</dbReference>
<protein>
    <submittedName>
        <fullName evidence="2">MaoC family dehydratase</fullName>
    </submittedName>
</protein>
<organism evidence="2 3">
    <name type="scientific">Azospirillum griseum</name>
    <dbReference type="NCBI Taxonomy" id="2496639"/>
    <lineage>
        <taxon>Bacteria</taxon>
        <taxon>Pseudomonadati</taxon>
        <taxon>Pseudomonadota</taxon>
        <taxon>Alphaproteobacteria</taxon>
        <taxon>Rhodospirillales</taxon>
        <taxon>Azospirillaceae</taxon>
        <taxon>Azospirillum</taxon>
    </lineage>
</organism>
<dbReference type="OrthoDB" id="9797938at2"/>
<evidence type="ECO:0000259" key="1">
    <source>
        <dbReference type="Pfam" id="PF01575"/>
    </source>
</evidence>
<dbReference type="InterPro" id="IPR052342">
    <property type="entry name" value="MCH/BMMD"/>
</dbReference>
<evidence type="ECO:0000313" key="3">
    <source>
        <dbReference type="Proteomes" id="UP000277007"/>
    </source>
</evidence>
<proteinExistence type="predicted"/>
<name>A0A3S0RC30_9PROT</name>
<sequence length="152" mass="16179">MRYFDDVRVGDRFTGGPVTVSAEDIIGFAGQFDPQPFHLDAEAAKATLFGGLAASGWHTAGLTMRMIVGSDAKLAGGYIGMGVDAVTWPKPTRPGDTLRIEGEVLEARLSAKRPTNGVARVRVVTLNQTDDIVQTLIANLLIPTRASLEALV</sequence>
<comment type="caution">
    <text evidence="2">The sequence shown here is derived from an EMBL/GenBank/DDBJ whole genome shotgun (WGS) entry which is preliminary data.</text>
</comment>
<dbReference type="PANTHER" id="PTHR43664:SF1">
    <property type="entry name" value="BETA-METHYLMALYL-COA DEHYDRATASE"/>
    <property type="match status" value="1"/>
</dbReference>
<accession>A0A3S0RC30</accession>
<keyword evidence="3" id="KW-1185">Reference proteome</keyword>
<dbReference type="RefSeq" id="WP_126611111.1">
    <property type="nucleotide sequence ID" value="NZ_JBHUCY010000064.1"/>
</dbReference>
<feature type="domain" description="MaoC-like" evidence="1">
    <location>
        <begin position="17"/>
        <end position="122"/>
    </location>
</feature>
<dbReference type="Proteomes" id="UP000277007">
    <property type="component" value="Unassembled WGS sequence"/>
</dbReference>
<dbReference type="InterPro" id="IPR002539">
    <property type="entry name" value="MaoC-like_dom"/>
</dbReference>
<dbReference type="InterPro" id="IPR029069">
    <property type="entry name" value="HotDog_dom_sf"/>
</dbReference>
<dbReference type="Pfam" id="PF01575">
    <property type="entry name" value="MaoC_dehydratas"/>
    <property type="match status" value="1"/>
</dbReference>
<gene>
    <name evidence="2" type="ORF">EJ903_00480</name>
</gene>
<evidence type="ECO:0000313" key="2">
    <source>
        <dbReference type="EMBL" id="RTR24296.1"/>
    </source>
</evidence>